<feature type="region of interest" description="Disordered" evidence="8">
    <location>
        <begin position="149"/>
        <end position="224"/>
    </location>
</feature>
<sequence>MEWMYKDSSDTVDREEYLLGRAIDKNIESQLSGSFNEVDKDITPASIFTNSCSNIQVDVIRKLKEDPLEQIRQKELETRKQLLKNPVKLKKIQNMLKAKEEMVLKKKAKKQKKKSQDRSIDELLTSKYLKLKEKLGGKNLVELGKSSTLQEGRVRSDGRSKKKKEKRKSLSESSTTSEYSSSSSEEEEEICKRDNKTKQCVAKDNKSKSSFKRNIGLEERKPGGKRYGLDVRVILNIDGKIPRGQDRSNSLKPSKASGFSSYAYNEMREAKCDLPNKSLSKRRAKLSEEEKAKRLKEMTQNVTWRNQLTKKSVKRFKEEEKKEKEVNEKEFDDGFLRRQMALATSHATVHERIKSNVNNIQRSERHMSENFARR</sequence>
<evidence type="ECO:0000256" key="1">
    <source>
        <dbReference type="ARBA" id="ARBA00004123"/>
    </source>
</evidence>
<feature type="compositionally biased region" description="Low complexity" evidence="8">
    <location>
        <begin position="171"/>
        <end position="183"/>
    </location>
</feature>
<dbReference type="OMA" id="MYDKPDK"/>
<feature type="compositionally biased region" description="Basic and acidic residues" evidence="8">
    <location>
        <begin position="285"/>
        <end position="294"/>
    </location>
</feature>
<dbReference type="HOGENOM" id="CLU_025093_1_0_1"/>
<keyword evidence="10" id="KW-1185">Reference proteome</keyword>
<evidence type="ECO:0000256" key="6">
    <source>
        <dbReference type="ARBA" id="ARBA00023187"/>
    </source>
</evidence>
<dbReference type="STRING" id="13249.T1HZR1"/>
<evidence type="ECO:0000256" key="3">
    <source>
        <dbReference type="ARBA" id="ARBA00022664"/>
    </source>
</evidence>
<evidence type="ECO:0000256" key="4">
    <source>
        <dbReference type="ARBA" id="ARBA00022728"/>
    </source>
</evidence>
<evidence type="ECO:0000313" key="9">
    <source>
        <dbReference type="EnsemblMetazoa" id="RPRC009531-PA"/>
    </source>
</evidence>
<comment type="similarity">
    <text evidence="2">Belongs to the CWC25 family.</text>
</comment>
<dbReference type="FunCoup" id="T1HZR1">
    <property type="interactions" value="497"/>
</dbReference>
<evidence type="ECO:0000256" key="8">
    <source>
        <dbReference type="SAM" id="MobiDB-lite"/>
    </source>
</evidence>
<dbReference type="EnsemblMetazoa" id="RPRC009531-RA">
    <property type="protein sequence ID" value="RPRC009531-PA"/>
    <property type="gene ID" value="RPRC009531"/>
</dbReference>
<organism evidence="9 10">
    <name type="scientific">Rhodnius prolixus</name>
    <name type="common">Triatomid bug</name>
    <dbReference type="NCBI Taxonomy" id="13249"/>
    <lineage>
        <taxon>Eukaryota</taxon>
        <taxon>Metazoa</taxon>
        <taxon>Ecdysozoa</taxon>
        <taxon>Arthropoda</taxon>
        <taxon>Hexapoda</taxon>
        <taxon>Insecta</taxon>
        <taxon>Pterygota</taxon>
        <taxon>Neoptera</taxon>
        <taxon>Paraneoptera</taxon>
        <taxon>Hemiptera</taxon>
        <taxon>Heteroptera</taxon>
        <taxon>Panheteroptera</taxon>
        <taxon>Cimicomorpha</taxon>
        <taxon>Reduviidae</taxon>
        <taxon>Triatominae</taxon>
        <taxon>Rhodnius</taxon>
    </lineage>
</organism>
<feature type="compositionally biased region" description="Basic and acidic residues" evidence="8">
    <location>
        <begin position="190"/>
        <end position="207"/>
    </location>
</feature>
<dbReference type="InParanoid" id="T1HZR1"/>
<dbReference type="EMBL" id="ACPB03007519">
    <property type="status" value="NOT_ANNOTATED_CDS"/>
    <property type="molecule type" value="Genomic_DNA"/>
</dbReference>
<accession>T1HZR1</accession>
<dbReference type="PANTHER" id="PTHR16196:SF0">
    <property type="entry name" value="PRE-MRNA-SPLICING FACTOR CWC25 HOMOLOG"/>
    <property type="match status" value="1"/>
</dbReference>
<dbReference type="PANTHER" id="PTHR16196">
    <property type="entry name" value="CELL CYCLE CONTROL PROTEIN CWF25"/>
    <property type="match status" value="1"/>
</dbReference>
<keyword evidence="4" id="KW-0747">Spliceosome</keyword>
<dbReference type="GO" id="GO:0000398">
    <property type="term" value="P:mRNA splicing, via spliceosome"/>
    <property type="evidence" value="ECO:0007669"/>
    <property type="project" value="TreeGrafter"/>
</dbReference>
<dbReference type="GO" id="GO:0005684">
    <property type="term" value="C:U2-type spliceosomal complex"/>
    <property type="evidence" value="ECO:0007669"/>
    <property type="project" value="TreeGrafter"/>
</dbReference>
<dbReference type="InterPro" id="IPR051376">
    <property type="entry name" value="CWC25_splicing_factor"/>
</dbReference>
<dbReference type="InterPro" id="IPR022209">
    <property type="entry name" value="CWC25"/>
</dbReference>
<protein>
    <submittedName>
        <fullName evidence="9">Uncharacterized protein</fullName>
    </submittedName>
</protein>
<comment type="subcellular location">
    <subcellularLocation>
        <location evidence="1">Nucleus</location>
    </subcellularLocation>
</comment>
<proteinExistence type="inferred from homology"/>
<keyword evidence="6" id="KW-0508">mRNA splicing</keyword>
<dbReference type="VEuPathDB" id="VectorBase:RPRC009531"/>
<dbReference type="eggNOG" id="KOG3869">
    <property type="taxonomic scope" value="Eukaryota"/>
</dbReference>
<name>T1HZR1_RHOPR</name>
<evidence type="ECO:0000256" key="5">
    <source>
        <dbReference type="ARBA" id="ARBA00023054"/>
    </source>
</evidence>
<keyword evidence="7" id="KW-0539">Nucleus</keyword>
<keyword evidence="3" id="KW-0507">mRNA processing</keyword>
<evidence type="ECO:0000313" key="10">
    <source>
        <dbReference type="Proteomes" id="UP000015103"/>
    </source>
</evidence>
<dbReference type="Proteomes" id="UP000015103">
    <property type="component" value="Unassembled WGS sequence"/>
</dbReference>
<dbReference type="Pfam" id="PF12542">
    <property type="entry name" value="CWC25"/>
    <property type="match status" value="1"/>
</dbReference>
<reference evidence="9" key="1">
    <citation type="submission" date="2015-05" db="UniProtKB">
        <authorList>
            <consortium name="EnsemblMetazoa"/>
        </authorList>
    </citation>
    <scope>IDENTIFICATION</scope>
</reference>
<evidence type="ECO:0000256" key="2">
    <source>
        <dbReference type="ARBA" id="ARBA00006695"/>
    </source>
</evidence>
<dbReference type="AlphaFoldDB" id="T1HZR1"/>
<evidence type="ECO:0000256" key="7">
    <source>
        <dbReference type="ARBA" id="ARBA00023242"/>
    </source>
</evidence>
<feature type="region of interest" description="Disordered" evidence="8">
    <location>
        <begin position="274"/>
        <end position="294"/>
    </location>
</feature>
<keyword evidence="5" id="KW-0175">Coiled coil</keyword>